<evidence type="ECO:0000313" key="2">
    <source>
        <dbReference type="EMBL" id="AGA33602.1"/>
    </source>
</evidence>
<evidence type="ECO:0000259" key="1">
    <source>
        <dbReference type="PROSITE" id="PS50404"/>
    </source>
</evidence>
<dbReference type="PROSITE" id="PS51354">
    <property type="entry name" value="GLUTAREDOXIN_2"/>
    <property type="match status" value="1"/>
</dbReference>
<dbReference type="eggNOG" id="COG0695">
    <property type="taxonomic scope" value="Bacteria"/>
</dbReference>
<feature type="domain" description="GST N-terminal" evidence="1">
    <location>
        <begin position="53"/>
        <end position="137"/>
    </location>
</feature>
<dbReference type="Pfam" id="PF13417">
    <property type="entry name" value="GST_N_3"/>
    <property type="match status" value="1"/>
</dbReference>
<proteinExistence type="predicted"/>
<sequence length="142" mass="16204">MASLRAMRILIRTFFRALRAVLTPILLLGDKLTTPKSMERDPAEQAKVDAETRHLALYQFVACPFCVKTRRAIKRLGLNIELRDAQLDTEHRQALLEGGGKIQVPCLRIEHPDGRVEWMYESSDIIQYLEERFGNPGAAVTR</sequence>
<organism evidence="2 3">
    <name type="scientific">Thioalkalivibrio nitratireducens (strain DSM 14787 / UNIQEM 213 / ALEN2)</name>
    <dbReference type="NCBI Taxonomy" id="1255043"/>
    <lineage>
        <taxon>Bacteria</taxon>
        <taxon>Pseudomonadati</taxon>
        <taxon>Pseudomonadota</taxon>
        <taxon>Gammaproteobacteria</taxon>
        <taxon>Chromatiales</taxon>
        <taxon>Ectothiorhodospiraceae</taxon>
        <taxon>Thioalkalivibrio</taxon>
    </lineage>
</organism>
<accession>L0DX67</accession>
<dbReference type="PANTHER" id="PTHR45288:SF2">
    <property type="entry name" value="THIOREDOXIN FAMILY PROTEIN"/>
    <property type="match status" value="1"/>
</dbReference>
<dbReference type="InterPro" id="IPR036249">
    <property type="entry name" value="Thioredoxin-like_sf"/>
</dbReference>
<dbReference type="Proteomes" id="UP000010809">
    <property type="component" value="Chromosome"/>
</dbReference>
<name>L0DX67_THIND</name>
<reference evidence="2" key="1">
    <citation type="submission" date="2015-12" db="EMBL/GenBank/DDBJ databases">
        <authorList>
            <person name="Tikhonova T.V."/>
            <person name="Pavlov A.R."/>
            <person name="Beletsky A.V."/>
            <person name="Mardanov A.V."/>
            <person name="Sorokin D.Y."/>
            <person name="Ravin N.V."/>
            <person name="Popov V.O."/>
        </authorList>
    </citation>
    <scope>NUCLEOTIDE SEQUENCE</scope>
    <source>
        <strain evidence="2">DSM 14787</strain>
    </source>
</reference>
<dbReference type="InterPro" id="IPR011767">
    <property type="entry name" value="GLR_AS"/>
</dbReference>
<dbReference type="KEGG" id="tni:TVNIR_1942"/>
<dbReference type="PATRIC" id="fig|1255043.3.peg.1964"/>
<dbReference type="Gene3D" id="3.40.30.10">
    <property type="entry name" value="Glutaredoxin"/>
    <property type="match status" value="1"/>
</dbReference>
<dbReference type="SUPFAM" id="SSF52833">
    <property type="entry name" value="Thioredoxin-like"/>
    <property type="match status" value="1"/>
</dbReference>
<evidence type="ECO:0000313" key="3">
    <source>
        <dbReference type="Proteomes" id="UP000010809"/>
    </source>
</evidence>
<dbReference type="EMBL" id="CP003989">
    <property type="protein sequence ID" value="AGA33602.1"/>
    <property type="molecule type" value="Genomic_DNA"/>
</dbReference>
<dbReference type="PROSITE" id="PS50404">
    <property type="entry name" value="GST_NTER"/>
    <property type="match status" value="1"/>
</dbReference>
<dbReference type="PROSITE" id="PS00195">
    <property type="entry name" value="GLUTAREDOXIN_1"/>
    <property type="match status" value="1"/>
</dbReference>
<keyword evidence="3" id="KW-1185">Reference proteome</keyword>
<dbReference type="STRING" id="1255043.TVNIR_1942"/>
<protein>
    <submittedName>
        <fullName evidence="2">Glutaredoxin</fullName>
    </submittedName>
</protein>
<dbReference type="HOGENOM" id="CLU_026126_8_0_6"/>
<gene>
    <name evidence="2" type="ordered locus">TVNIR_1942</name>
</gene>
<dbReference type="InterPro" id="IPR004045">
    <property type="entry name" value="Glutathione_S-Trfase_N"/>
</dbReference>
<dbReference type="PANTHER" id="PTHR45288">
    <property type="entry name" value="THIOREDOXIN FAMILY PROTEIN"/>
    <property type="match status" value="1"/>
</dbReference>
<dbReference type="AlphaFoldDB" id="L0DX67"/>